<reference evidence="1" key="1">
    <citation type="journal article" date="2017" name="Nature">
        <title>The sunflower genome provides insights into oil metabolism, flowering and Asterid evolution.</title>
        <authorList>
            <person name="Badouin H."/>
            <person name="Gouzy J."/>
            <person name="Grassa C.J."/>
            <person name="Murat F."/>
            <person name="Staton S.E."/>
            <person name="Cottret L."/>
            <person name="Lelandais-Briere C."/>
            <person name="Owens G.L."/>
            <person name="Carrere S."/>
            <person name="Mayjonade B."/>
            <person name="Legrand L."/>
            <person name="Gill N."/>
            <person name="Kane N.C."/>
            <person name="Bowers J.E."/>
            <person name="Hubner S."/>
            <person name="Bellec A."/>
            <person name="Berard A."/>
            <person name="Berges H."/>
            <person name="Blanchet N."/>
            <person name="Boniface M.C."/>
            <person name="Brunel D."/>
            <person name="Catrice O."/>
            <person name="Chaidir N."/>
            <person name="Claudel C."/>
            <person name="Donnadieu C."/>
            <person name="Faraut T."/>
            <person name="Fievet G."/>
            <person name="Helmstetter N."/>
            <person name="King M."/>
            <person name="Knapp S.J."/>
            <person name="Lai Z."/>
            <person name="Le Paslier M.C."/>
            <person name="Lippi Y."/>
            <person name="Lorenzon L."/>
            <person name="Mandel J.R."/>
            <person name="Marage G."/>
            <person name="Marchand G."/>
            <person name="Marquand E."/>
            <person name="Bret-Mestries E."/>
            <person name="Morien E."/>
            <person name="Nambeesan S."/>
            <person name="Nguyen T."/>
            <person name="Pegot-Espagnet P."/>
            <person name="Pouilly N."/>
            <person name="Raftis F."/>
            <person name="Sallet E."/>
            <person name="Schiex T."/>
            <person name="Thomas J."/>
            <person name="Vandecasteele C."/>
            <person name="Vares D."/>
            <person name="Vear F."/>
            <person name="Vautrin S."/>
            <person name="Crespi M."/>
            <person name="Mangin B."/>
            <person name="Burke J.M."/>
            <person name="Salse J."/>
            <person name="Munos S."/>
            <person name="Vincourt P."/>
            <person name="Rieseberg L.H."/>
            <person name="Langlade N.B."/>
        </authorList>
    </citation>
    <scope>NUCLEOTIDE SEQUENCE</scope>
    <source>
        <tissue evidence="1">Leaves</tissue>
    </source>
</reference>
<evidence type="ECO:0000313" key="1">
    <source>
        <dbReference type="EMBL" id="KAF5772323.1"/>
    </source>
</evidence>
<dbReference type="Gramene" id="mRNA:HanXRQr2_Chr13g0575551">
    <property type="protein sequence ID" value="CDS:HanXRQr2_Chr13g0575551.1"/>
    <property type="gene ID" value="HanXRQr2_Chr13g0575551"/>
</dbReference>
<protein>
    <submittedName>
        <fullName evidence="1">Uncharacterized protein</fullName>
    </submittedName>
</protein>
<gene>
    <name evidence="1" type="ORF">HanXRQr2_Chr13g0575551</name>
</gene>
<evidence type="ECO:0000313" key="2">
    <source>
        <dbReference type="Proteomes" id="UP000215914"/>
    </source>
</evidence>
<proteinExistence type="predicted"/>
<reference evidence="1" key="2">
    <citation type="submission" date="2020-06" db="EMBL/GenBank/DDBJ databases">
        <title>Helianthus annuus Genome sequencing and assembly Release 2.</title>
        <authorList>
            <person name="Gouzy J."/>
            <person name="Langlade N."/>
            <person name="Munos S."/>
        </authorList>
    </citation>
    <scope>NUCLEOTIDE SEQUENCE</scope>
    <source>
        <tissue evidence="1">Leaves</tissue>
    </source>
</reference>
<dbReference type="EMBL" id="MNCJ02000328">
    <property type="protein sequence ID" value="KAF5772323.1"/>
    <property type="molecule type" value="Genomic_DNA"/>
</dbReference>
<sequence length="87" mass="9754">MAFFYQIYPSQTHYHFPHPALDQHFLVYYMPTRQSAQGYNLPLQADASYAVSAPPNHQVPPPYGLITAPQVVQSTTNTEAPAGVYRS</sequence>
<comment type="caution">
    <text evidence="1">The sequence shown here is derived from an EMBL/GenBank/DDBJ whole genome shotgun (WGS) entry which is preliminary data.</text>
</comment>
<dbReference type="Proteomes" id="UP000215914">
    <property type="component" value="Unassembled WGS sequence"/>
</dbReference>
<accession>A0A9K3EF56</accession>
<dbReference type="AlphaFoldDB" id="A0A9K3EF56"/>
<name>A0A9K3EF56_HELAN</name>
<organism evidence="1 2">
    <name type="scientific">Helianthus annuus</name>
    <name type="common">Common sunflower</name>
    <dbReference type="NCBI Taxonomy" id="4232"/>
    <lineage>
        <taxon>Eukaryota</taxon>
        <taxon>Viridiplantae</taxon>
        <taxon>Streptophyta</taxon>
        <taxon>Embryophyta</taxon>
        <taxon>Tracheophyta</taxon>
        <taxon>Spermatophyta</taxon>
        <taxon>Magnoliopsida</taxon>
        <taxon>eudicotyledons</taxon>
        <taxon>Gunneridae</taxon>
        <taxon>Pentapetalae</taxon>
        <taxon>asterids</taxon>
        <taxon>campanulids</taxon>
        <taxon>Asterales</taxon>
        <taxon>Asteraceae</taxon>
        <taxon>Asteroideae</taxon>
        <taxon>Heliantheae alliance</taxon>
        <taxon>Heliantheae</taxon>
        <taxon>Helianthus</taxon>
    </lineage>
</organism>
<keyword evidence="2" id="KW-1185">Reference proteome</keyword>